<dbReference type="STRING" id="1387277.SAMN06295998_103404"/>
<proteinExistence type="predicted"/>
<evidence type="ECO:0000313" key="3">
    <source>
        <dbReference type="Proteomes" id="UP000192330"/>
    </source>
</evidence>
<dbReference type="OrthoDB" id="7838347at2"/>
<feature type="domain" description="DUF6473" evidence="1">
    <location>
        <begin position="1"/>
        <end position="272"/>
    </location>
</feature>
<protein>
    <recommendedName>
        <fullName evidence="1">DUF6473 domain-containing protein</fullName>
    </recommendedName>
</protein>
<evidence type="ECO:0000259" key="1">
    <source>
        <dbReference type="Pfam" id="PF20078"/>
    </source>
</evidence>
<accession>A0A1W2AZ64</accession>
<name>A0A1W2AZ64_9RHOB</name>
<dbReference type="AlphaFoldDB" id="A0A1W2AZ64"/>
<reference evidence="2 3" key="1">
    <citation type="submission" date="2017-04" db="EMBL/GenBank/DDBJ databases">
        <authorList>
            <person name="Afonso C.L."/>
            <person name="Miller P.J."/>
            <person name="Scott M.A."/>
            <person name="Spackman E."/>
            <person name="Goraichik I."/>
            <person name="Dimitrov K.M."/>
            <person name="Suarez D.L."/>
            <person name="Swayne D.E."/>
        </authorList>
    </citation>
    <scope>NUCLEOTIDE SEQUENCE [LARGE SCALE GENOMIC DNA]</scope>
    <source>
        <strain evidence="2 3">CGMCC 1.12644</strain>
    </source>
</reference>
<keyword evidence="3" id="KW-1185">Reference proteome</keyword>
<dbReference type="RefSeq" id="WP_084351944.1">
    <property type="nucleotide sequence ID" value="NZ_FWYD01000003.1"/>
</dbReference>
<organism evidence="2 3">
    <name type="scientific">Primorskyibacter flagellatus</name>
    <dbReference type="NCBI Taxonomy" id="1387277"/>
    <lineage>
        <taxon>Bacteria</taxon>
        <taxon>Pseudomonadati</taxon>
        <taxon>Pseudomonadota</taxon>
        <taxon>Alphaproteobacteria</taxon>
        <taxon>Rhodobacterales</taxon>
        <taxon>Roseobacteraceae</taxon>
        <taxon>Primorskyibacter</taxon>
    </lineage>
</organism>
<dbReference type="Proteomes" id="UP000192330">
    <property type="component" value="Unassembled WGS sequence"/>
</dbReference>
<evidence type="ECO:0000313" key="2">
    <source>
        <dbReference type="EMBL" id="SMC65983.1"/>
    </source>
</evidence>
<dbReference type="Pfam" id="PF20078">
    <property type="entry name" value="DUF6473"/>
    <property type="match status" value="1"/>
</dbReference>
<gene>
    <name evidence="2" type="ORF">SAMN06295998_103404</name>
</gene>
<sequence>MTYERAGRTGLEYHPCRYDNSRILFRGPGRQLHGEYIAFLGGTEIYGRFVRDPVPVLVEKSINRTCINFGTPNAGLDVYLNEPAVLHAAEEAAVTVLQVMGASNMSNRFYSVHPRRNDRFLKASRSLQELYSEVDFTDFNFNRHMLQSLQDLSAERFEIVKEELRNAWLARMRQLLVSLRGRAVLLWFAEHAPEDCDIANDQDPMFVNRAMVEAIRPQAADVIEVVASITALERRTEGMVFAETDRLAVEELMGPMAHQEAAAAIAPRLSRLLDESQR</sequence>
<dbReference type="EMBL" id="FWYD01000003">
    <property type="protein sequence ID" value="SMC65983.1"/>
    <property type="molecule type" value="Genomic_DNA"/>
</dbReference>
<dbReference type="InterPro" id="IPR045524">
    <property type="entry name" value="DUF6473"/>
</dbReference>